<dbReference type="AlphaFoldDB" id="A0A381N2V0"/>
<dbReference type="PANTHER" id="PTHR10680">
    <property type="entry name" value="PEPTIDYL-GLYCINE ALPHA-AMIDATING MONOOXYGENASE"/>
    <property type="match status" value="1"/>
</dbReference>
<keyword evidence="3" id="KW-0325">Glycoprotein</keyword>
<dbReference type="PANTHER" id="PTHR10680:SF38">
    <property type="entry name" value="BLL1368 PROTEIN"/>
    <property type="match status" value="1"/>
</dbReference>
<accession>A0A381N2V0</accession>
<dbReference type="SUPFAM" id="SSF101898">
    <property type="entry name" value="NHL repeat"/>
    <property type="match status" value="1"/>
</dbReference>
<dbReference type="PROSITE" id="PS51125">
    <property type="entry name" value="NHL"/>
    <property type="match status" value="2"/>
</dbReference>
<dbReference type="Gene3D" id="2.120.10.30">
    <property type="entry name" value="TolB, C-terminal domain"/>
    <property type="match status" value="1"/>
</dbReference>
<protein>
    <recommendedName>
        <fullName evidence="5">Peptidylamidoglycolate lyase</fullName>
    </recommendedName>
</protein>
<reference evidence="4" key="1">
    <citation type="submission" date="2018-05" db="EMBL/GenBank/DDBJ databases">
        <authorList>
            <person name="Lanie J.A."/>
            <person name="Ng W.-L."/>
            <person name="Kazmierczak K.M."/>
            <person name="Andrzejewski T.M."/>
            <person name="Davidsen T.M."/>
            <person name="Wayne K.J."/>
            <person name="Tettelin H."/>
            <person name="Glass J.I."/>
            <person name="Rusch D."/>
            <person name="Podicherti R."/>
            <person name="Tsui H.-C.T."/>
            <person name="Winkler M.E."/>
        </authorList>
    </citation>
    <scope>NUCLEOTIDE SEQUENCE</scope>
</reference>
<dbReference type="InterPro" id="IPR001258">
    <property type="entry name" value="NHL_repeat"/>
</dbReference>
<dbReference type="CDD" id="cd14958">
    <property type="entry name" value="NHL_PAL_like"/>
    <property type="match status" value="1"/>
</dbReference>
<name>A0A381N2V0_9ZZZZ</name>
<dbReference type="Pfam" id="PF01436">
    <property type="entry name" value="NHL"/>
    <property type="match status" value="2"/>
</dbReference>
<dbReference type="Pfam" id="PF20067">
    <property type="entry name" value="SSL_N"/>
    <property type="match status" value="1"/>
</dbReference>
<evidence type="ECO:0000256" key="1">
    <source>
        <dbReference type="ARBA" id="ARBA00022729"/>
    </source>
</evidence>
<gene>
    <name evidence="4" type="ORF">METZ01_LOCUS1689</name>
</gene>
<sequence length="308" mass="34249">MINRSKRFTQGLVALIAVGFLFAAQSYGQEYVMDPSWPKPLPEGIEWGQVPNVTIDEDGYIYAFHRSDPPVLKFDKEGNLVDSFGSTNWVATPHGFRVTPDGDIWATDYNPQSGHTITKIDTNGRILLRLGARGFIGTGPNTFNGPTDVAQAPDGSFFVADGHWNNRIVKFDKDGRYVMEWGKKGSEQGDLNVPHTIVIDRRGRVLVGDRSNERIQIFNQDGEYLDEWDQFGRPSGMFIDLNDVLYVADYEKLRRVTYGSAEDGTITGFIEGSEPEGIVVDAEGNVYTGEVTGGQGGEGRIIRKFIKQ</sequence>
<proteinExistence type="predicted"/>
<organism evidence="4">
    <name type="scientific">marine metagenome</name>
    <dbReference type="NCBI Taxonomy" id="408172"/>
    <lineage>
        <taxon>unclassified sequences</taxon>
        <taxon>metagenomes</taxon>
        <taxon>ecological metagenomes</taxon>
    </lineage>
</organism>
<dbReference type="EMBL" id="UINC01000088">
    <property type="protein sequence ID" value="SUZ48835.1"/>
    <property type="molecule type" value="Genomic_DNA"/>
</dbReference>
<keyword evidence="1" id="KW-0732">Signal</keyword>
<keyword evidence="2" id="KW-0677">Repeat</keyword>
<evidence type="ECO:0000256" key="3">
    <source>
        <dbReference type="ARBA" id="ARBA00023180"/>
    </source>
</evidence>
<dbReference type="InterPro" id="IPR011042">
    <property type="entry name" value="6-blade_b-propeller_TolB-like"/>
</dbReference>
<evidence type="ECO:0008006" key="5">
    <source>
        <dbReference type="Google" id="ProtNLM"/>
    </source>
</evidence>
<evidence type="ECO:0000256" key="2">
    <source>
        <dbReference type="ARBA" id="ARBA00022737"/>
    </source>
</evidence>
<evidence type="ECO:0000313" key="4">
    <source>
        <dbReference type="EMBL" id="SUZ48835.1"/>
    </source>
</evidence>